<dbReference type="NCBIfam" id="NF006086">
    <property type="entry name" value="PRK08235.1"/>
    <property type="match status" value="1"/>
</dbReference>
<keyword evidence="3 6" id="KW-0808">Transferase</keyword>
<dbReference type="Pfam" id="PF02803">
    <property type="entry name" value="Thiolase_C"/>
    <property type="match status" value="1"/>
</dbReference>
<evidence type="ECO:0000256" key="1">
    <source>
        <dbReference type="ARBA" id="ARBA00010982"/>
    </source>
</evidence>
<dbReference type="PROSITE" id="PS00098">
    <property type="entry name" value="THIOLASE_1"/>
    <property type="match status" value="1"/>
</dbReference>
<dbReference type="InterPro" id="IPR020616">
    <property type="entry name" value="Thiolase_N"/>
</dbReference>
<accession>A0ABW0R2E8</accession>
<dbReference type="PROSITE" id="PS00737">
    <property type="entry name" value="THIOLASE_2"/>
    <property type="match status" value="1"/>
</dbReference>
<comment type="caution">
    <text evidence="9">The sequence shown here is derived from an EMBL/GenBank/DDBJ whole genome shotgun (WGS) entry which is preliminary data.</text>
</comment>
<dbReference type="Pfam" id="PF00108">
    <property type="entry name" value="Thiolase_N"/>
    <property type="match status" value="1"/>
</dbReference>
<dbReference type="EMBL" id="JBHSNC010000053">
    <property type="protein sequence ID" value="MFC5531320.1"/>
    <property type="molecule type" value="Genomic_DNA"/>
</dbReference>
<dbReference type="EC" id="2.3.1.9" evidence="2"/>
<dbReference type="NCBIfam" id="TIGR01930">
    <property type="entry name" value="AcCoA-C-Actrans"/>
    <property type="match status" value="1"/>
</dbReference>
<proteinExistence type="inferred from homology"/>
<comment type="similarity">
    <text evidence="1 6">Belongs to the thiolase-like superfamily. Thiolase family.</text>
</comment>
<dbReference type="InterPro" id="IPR016039">
    <property type="entry name" value="Thiolase-like"/>
</dbReference>
<evidence type="ECO:0000256" key="2">
    <source>
        <dbReference type="ARBA" id="ARBA00012705"/>
    </source>
</evidence>
<dbReference type="InterPro" id="IPR020613">
    <property type="entry name" value="Thiolase_CS"/>
</dbReference>
<dbReference type="Gene3D" id="3.40.47.10">
    <property type="match status" value="2"/>
</dbReference>
<keyword evidence="10" id="KW-1185">Reference proteome</keyword>
<keyword evidence="4 6" id="KW-0012">Acyltransferase</keyword>
<evidence type="ECO:0000313" key="10">
    <source>
        <dbReference type="Proteomes" id="UP001596108"/>
    </source>
</evidence>
<dbReference type="InterPro" id="IPR002155">
    <property type="entry name" value="Thiolase"/>
</dbReference>
<evidence type="ECO:0000256" key="3">
    <source>
        <dbReference type="ARBA" id="ARBA00022679"/>
    </source>
</evidence>
<dbReference type="GO" id="GO:0003985">
    <property type="term" value="F:acetyl-CoA C-acetyltransferase activity"/>
    <property type="evidence" value="ECO:0007669"/>
    <property type="project" value="UniProtKB-EC"/>
</dbReference>
<dbReference type="PIRSF" id="PIRSF000429">
    <property type="entry name" value="Ac-CoA_Ac_transf"/>
    <property type="match status" value="1"/>
</dbReference>
<gene>
    <name evidence="9" type="ORF">ACFPQ4_18025</name>
</gene>
<evidence type="ECO:0000259" key="7">
    <source>
        <dbReference type="Pfam" id="PF00108"/>
    </source>
</evidence>
<organism evidence="9 10">
    <name type="scientific">Cohnella yongneupensis</name>
    <dbReference type="NCBI Taxonomy" id="425006"/>
    <lineage>
        <taxon>Bacteria</taxon>
        <taxon>Bacillati</taxon>
        <taxon>Bacillota</taxon>
        <taxon>Bacilli</taxon>
        <taxon>Bacillales</taxon>
        <taxon>Paenibacillaceae</taxon>
        <taxon>Cohnella</taxon>
    </lineage>
</organism>
<dbReference type="InterPro" id="IPR020610">
    <property type="entry name" value="Thiolase_AS"/>
</dbReference>
<dbReference type="PANTHER" id="PTHR18919">
    <property type="entry name" value="ACETYL-COA C-ACYLTRANSFERASE"/>
    <property type="match status" value="1"/>
</dbReference>
<dbReference type="Proteomes" id="UP001596108">
    <property type="component" value="Unassembled WGS sequence"/>
</dbReference>
<name>A0ABW0R2E8_9BACL</name>
<reference evidence="10" key="1">
    <citation type="journal article" date="2019" name="Int. J. Syst. Evol. Microbiol.">
        <title>The Global Catalogue of Microorganisms (GCM) 10K type strain sequencing project: providing services to taxonomists for standard genome sequencing and annotation.</title>
        <authorList>
            <consortium name="The Broad Institute Genomics Platform"/>
            <consortium name="The Broad Institute Genome Sequencing Center for Infectious Disease"/>
            <person name="Wu L."/>
            <person name="Ma J."/>
        </authorList>
    </citation>
    <scope>NUCLEOTIDE SEQUENCE [LARGE SCALE GENOMIC DNA]</scope>
    <source>
        <strain evidence="10">CGMCC 1.18578</strain>
    </source>
</reference>
<evidence type="ECO:0000256" key="6">
    <source>
        <dbReference type="RuleBase" id="RU003557"/>
    </source>
</evidence>
<dbReference type="CDD" id="cd00751">
    <property type="entry name" value="thiolase"/>
    <property type="match status" value="1"/>
</dbReference>
<feature type="domain" description="Thiolase N-terminal" evidence="7">
    <location>
        <begin position="5"/>
        <end position="263"/>
    </location>
</feature>
<feature type="domain" description="Thiolase C-terminal" evidence="8">
    <location>
        <begin position="271"/>
        <end position="391"/>
    </location>
</feature>
<dbReference type="RefSeq" id="WP_378113276.1">
    <property type="nucleotide sequence ID" value="NZ_JBHSNC010000053.1"/>
</dbReference>
<dbReference type="PROSITE" id="PS00099">
    <property type="entry name" value="THIOLASE_3"/>
    <property type="match status" value="1"/>
</dbReference>
<sequence length="398" mass="41643">MGRTVVVSACRTPFGKFGGALKEWRAVDLGGLVIRETLARAGVLGSEVDEVIMGMVVQAGAGQNPSRQASRIAGLPWDIHSETVNKVCASGLRAVTLADQIIRAGDAGTIVAGGMESMSHIPYGLPSARWGSRMGHGAIQDLLLQDGLMCAFDHVHMAEHGNRVAAEYKITREEQDAWALRSHRLAVAASDEGKLADELVSVPIYDRKGRAGLIELDEGPRRDTSLERLAALPSVFASDGTITAGNAPGVSDGAGALLLMSEEHAKSLGKKPLATIVGHASVGQEARYIATAPALAIHKLLKKTGYDIQAIDLFEVNEAFASVILTSARLVGWDPDKVNVNGGAIAFGHPIGASGARILMTLIYELRRRGGGLGVAAICSGGAQGDAVLMEVHAPEGT</sequence>
<evidence type="ECO:0000259" key="8">
    <source>
        <dbReference type="Pfam" id="PF02803"/>
    </source>
</evidence>
<evidence type="ECO:0000256" key="5">
    <source>
        <dbReference type="ARBA" id="ARBA00030755"/>
    </source>
</evidence>
<dbReference type="InterPro" id="IPR020617">
    <property type="entry name" value="Thiolase_C"/>
</dbReference>
<protein>
    <recommendedName>
        <fullName evidence="2">acetyl-CoA C-acetyltransferase</fullName>
        <ecNumber evidence="2">2.3.1.9</ecNumber>
    </recommendedName>
    <alternativeName>
        <fullName evidence="5">Acetoacetyl-CoA thiolase</fullName>
    </alternativeName>
</protein>
<dbReference type="InterPro" id="IPR020615">
    <property type="entry name" value="Thiolase_acyl_enz_int_AS"/>
</dbReference>
<dbReference type="SUPFAM" id="SSF53901">
    <property type="entry name" value="Thiolase-like"/>
    <property type="match status" value="2"/>
</dbReference>
<evidence type="ECO:0000256" key="4">
    <source>
        <dbReference type="ARBA" id="ARBA00023315"/>
    </source>
</evidence>
<dbReference type="PANTHER" id="PTHR18919:SF107">
    <property type="entry name" value="ACETYL-COA ACETYLTRANSFERASE, CYTOSOLIC"/>
    <property type="match status" value="1"/>
</dbReference>
<evidence type="ECO:0000313" key="9">
    <source>
        <dbReference type="EMBL" id="MFC5531320.1"/>
    </source>
</evidence>